<dbReference type="RefSeq" id="WP_016960027.1">
    <property type="nucleotide sequence ID" value="NZ_AJWN02000046.1"/>
</dbReference>
<dbReference type="EMBL" id="AJWN02000046">
    <property type="protein sequence ID" value="OEE61619.1"/>
    <property type="molecule type" value="Genomic_DNA"/>
</dbReference>
<proteinExistence type="predicted"/>
<dbReference type="AlphaFoldDB" id="A0A1E5C824"/>
<evidence type="ECO:0000313" key="2">
    <source>
        <dbReference type="Proteomes" id="UP000095039"/>
    </source>
</evidence>
<evidence type="ECO:0000313" key="1">
    <source>
        <dbReference type="EMBL" id="OEE61619.1"/>
    </source>
</evidence>
<gene>
    <name evidence="1" type="ORF">A1OK_09690</name>
</gene>
<reference evidence="1 2" key="1">
    <citation type="journal article" date="2012" name="Science">
        <title>Ecological populations of bacteria act as socially cohesive units of antibiotic production and resistance.</title>
        <authorList>
            <person name="Cordero O.X."/>
            <person name="Wildschutte H."/>
            <person name="Kirkup B."/>
            <person name="Proehl S."/>
            <person name="Ngo L."/>
            <person name="Hussain F."/>
            <person name="Le Roux F."/>
            <person name="Mincer T."/>
            <person name="Polz M.F."/>
        </authorList>
    </citation>
    <scope>NUCLEOTIDE SEQUENCE [LARGE SCALE GENOMIC DNA]</scope>
    <source>
        <strain evidence="1 2">FF-454</strain>
    </source>
</reference>
<name>A0A1E5C824_9GAMM</name>
<protein>
    <submittedName>
        <fullName evidence="1">Uncharacterized protein</fullName>
    </submittedName>
</protein>
<organism evidence="1 2">
    <name type="scientific">Enterovibrio norvegicus FF-454</name>
    <dbReference type="NCBI Taxonomy" id="1185651"/>
    <lineage>
        <taxon>Bacteria</taxon>
        <taxon>Pseudomonadati</taxon>
        <taxon>Pseudomonadota</taxon>
        <taxon>Gammaproteobacteria</taxon>
        <taxon>Vibrionales</taxon>
        <taxon>Vibrionaceae</taxon>
        <taxon>Enterovibrio</taxon>
    </lineage>
</organism>
<accession>A0A1E5C824</accession>
<sequence>MTDEKLYKNLSYLISKYILDSSKKNKLLDEIKNRGFSGVKGVLHEISSSKIDIDNKDTQLIKDIAFYFA</sequence>
<dbReference type="Proteomes" id="UP000095039">
    <property type="component" value="Unassembled WGS sequence"/>
</dbReference>
<comment type="caution">
    <text evidence="1">The sequence shown here is derived from an EMBL/GenBank/DDBJ whole genome shotgun (WGS) entry which is preliminary data.</text>
</comment>
<keyword evidence="2" id="KW-1185">Reference proteome</keyword>